<dbReference type="InterPro" id="IPR015421">
    <property type="entry name" value="PyrdxlP-dep_Trfase_major"/>
</dbReference>
<evidence type="ECO:0000256" key="7">
    <source>
        <dbReference type="ARBA" id="ARBA00049026"/>
    </source>
</evidence>
<dbReference type="GO" id="GO:0030170">
    <property type="term" value="F:pyridoxal phosphate binding"/>
    <property type="evidence" value="ECO:0007669"/>
    <property type="project" value="TreeGrafter"/>
</dbReference>
<evidence type="ECO:0000256" key="2">
    <source>
        <dbReference type="ARBA" id="ARBA00003788"/>
    </source>
</evidence>
<proteinExistence type="inferred from homology"/>
<dbReference type="FunFam" id="3.90.1150.10:FF:000007">
    <property type="entry name" value="Glycine dehydrogenase (decarboxylating), mitochondrial"/>
    <property type="match status" value="1"/>
</dbReference>
<comment type="cofactor">
    <cofactor evidence="1 8 9">
        <name>pyridoxal 5'-phosphate</name>
        <dbReference type="ChEBI" id="CHEBI:597326"/>
    </cofactor>
</comment>
<comment type="function">
    <text evidence="2 8">The glycine cleavage system catalyzes the degradation of glycine. The P protein binds the alpha-amino group of glycine through its pyridoxal phosphate cofactor; CO(2) is released and the remaining methylamine moiety is then transferred to the lipoamide cofactor of the H protein.</text>
</comment>
<feature type="modified residue" description="N6-(pyridoxal phosphate)lysine" evidence="8 9">
    <location>
        <position position="705"/>
    </location>
</feature>
<dbReference type="SUPFAM" id="SSF53383">
    <property type="entry name" value="PLP-dependent transferases"/>
    <property type="match status" value="2"/>
</dbReference>
<evidence type="ECO:0000256" key="5">
    <source>
        <dbReference type="ARBA" id="ARBA00022898"/>
    </source>
</evidence>
<comment type="subunit">
    <text evidence="4 8">The glycine cleavage system is composed of four proteins: P, T, L and H.</text>
</comment>
<organism evidence="12">
    <name type="scientific">bacterium 19CA06SA08-2</name>
    <dbReference type="NCBI Taxonomy" id="2920658"/>
    <lineage>
        <taxon>Bacteria</taxon>
    </lineage>
</organism>
<feature type="domain" description="Glycine cleavage system P-protein N-terminal" evidence="10">
    <location>
        <begin position="16"/>
        <end position="438"/>
    </location>
</feature>
<evidence type="ECO:0000256" key="4">
    <source>
        <dbReference type="ARBA" id="ARBA00011690"/>
    </source>
</evidence>
<dbReference type="EMBL" id="CP095353">
    <property type="protein sequence ID" value="XAG67840.1"/>
    <property type="molecule type" value="Genomic_DNA"/>
</dbReference>
<evidence type="ECO:0000256" key="1">
    <source>
        <dbReference type="ARBA" id="ARBA00001933"/>
    </source>
</evidence>
<dbReference type="FunFam" id="3.40.640.10:FF:000007">
    <property type="entry name" value="glycine dehydrogenase (Decarboxylating), mitochondrial"/>
    <property type="match status" value="1"/>
</dbReference>
<keyword evidence="6 8" id="KW-0560">Oxidoreductase</keyword>
<dbReference type="InterPro" id="IPR015424">
    <property type="entry name" value="PyrdxlP-dep_Trfase"/>
</dbReference>
<evidence type="ECO:0000259" key="11">
    <source>
        <dbReference type="Pfam" id="PF21478"/>
    </source>
</evidence>
<evidence type="ECO:0000256" key="8">
    <source>
        <dbReference type="HAMAP-Rule" id="MF_00711"/>
    </source>
</evidence>
<dbReference type="FunFam" id="3.40.640.10:FF:000005">
    <property type="entry name" value="Glycine dehydrogenase (decarboxylating), mitochondrial"/>
    <property type="match status" value="1"/>
</dbReference>
<comment type="similarity">
    <text evidence="3 8">Belongs to the GcvP family.</text>
</comment>
<dbReference type="InterPro" id="IPR020581">
    <property type="entry name" value="GDC_P"/>
</dbReference>
<gene>
    <name evidence="8 12" type="primary">gcvP</name>
    <name evidence="12" type="ORF">MRM75_14450</name>
</gene>
<dbReference type="NCBIfam" id="TIGR00461">
    <property type="entry name" value="gcvP"/>
    <property type="match status" value="1"/>
</dbReference>
<dbReference type="HAMAP" id="MF_00711">
    <property type="entry name" value="GcvP"/>
    <property type="match status" value="1"/>
</dbReference>
<sequence>MTQSLFELEQKTDFIRRHIGPGEEELRVLLAEVGAESLDDLIEQTVPAAIRRPGPLGIGASMTEVEALAKLKGYAAQNKIAKSYIGMGYHDTHLPHVILRNVLENPGWYTAYTPYQPELAQGRLEALLNFQQLTLDLTGMDLASASLLDEATAAAEAMALAKRMAKSKSHLFFVADDVHPQVIDVVKERAVHFGFDVAVGPASEAVSEEVFGALFQYPTTTGEVKDVRALVAAVQAQKGLACVNADLLSLLLLKSPGELGADVVFGSAQRFGVPMGYGGPHAAFFATRDAYKRSMPGRIIGVSKDARGKSALRMAMQTREQHIRREKANSNICTAQVLLANMASFYAVYHGPVGLKTIASRVHRLTTILALGLKTKGVALKHASWFDTLTVLTGDKAALIAKAEGLGINLRTDLDGAVGVSLSETTTRADVAELFDLFLGKGHGLDVEALDKAAQTHQGIPQDLLRTDAVLTHEVFNKYHSETEMLRYIHRLEAKDLALNYAMISLGSCTMKLNATAEMIPVTWPEFGKLHPFAPLAQAKGYQLLLADLEDWLVKVTGYDAVCMQPNSGAQGEYAGLLAIKKYHESRGDGHRDICLIPASAHGTNPASAQMAGLRVIVTACDKSGNVDLDDLRAKAAEAGEKLSCLMVTYPSTHGVYEETIKEVCDIVHQHGGQVYLDGANMNAQVGLTAPGFIGADVSHLNLHKTFAIPHGGGGPGMGPIGVKKHLAPFVAGHAVVKTDKESRNNGAVSAAPFGSASILPISWMYIAMLGDEGLKKSTQVAILNANYLAKKLGESFPVLYSGRNGRVAHECILDIRPLKEASGISEMDVAKRLMDYGFHAPTMSFPVAGTLMVEPTESESKRELDRFVEAMTAIRAEIAKVQDGHWSLTDNPLVNAPHTQDDVMDSEWNRGYSRAEAVFPSDAVRAAKLWPSVNRIDDVYGDRNLFCACIPTEDYVGE</sequence>
<dbReference type="PANTHER" id="PTHR11773">
    <property type="entry name" value="GLYCINE DEHYDROGENASE, DECARBOXYLATING"/>
    <property type="match status" value="1"/>
</dbReference>
<evidence type="ECO:0000256" key="6">
    <source>
        <dbReference type="ARBA" id="ARBA00023002"/>
    </source>
</evidence>
<reference evidence="12" key="1">
    <citation type="submission" date="2022-03" db="EMBL/GenBank/DDBJ databases">
        <title>Sea Food Isolates.</title>
        <authorList>
            <person name="Li c."/>
        </authorList>
    </citation>
    <scope>NUCLEOTIDE SEQUENCE</scope>
    <source>
        <strain evidence="12">19CA06SA08-2</strain>
    </source>
</reference>
<dbReference type="InterPro" id="IPR049316">
    <property type="entry name" value="GDC-P_C"/>
</dbReference>
<evidence type="ECO:0000259" key="10">
    <source>
        <dbReference type="Pfam" id="PF02347"/>
    </source>
</evidence>
<dbReference type="InterPro" id="IPR015422">
    <property type="entry name" value="PyrdxlP-dep_Trfase_small"/>
</dbReference>
<dbReference type="GO" id="GO:0016594">
    <property type="term" value="F:glycine binding"/>
    <property type="evidence" value="ECO:0007669"/>
    <property type="project" value="TreeGrafter"/>
</dbReference>
<dbReference type="Pfam" id="PF21478">
    <property type="entry name" value="GcvP2_C"/>
    <property type="match status" value="1"/>
</dbReference>
<dbReference type="EC" id="1.4.4.2" evidence="8"/>
<dbReference type="GO" id="GO:0005960">
    <property type="term" value="C:glycine cleavage complex"/>
    <property type="evidence" value="ECO:0007669"/>
    <property type="project" value="TreeGrafter"/>
</dbReference>
<comment type="catalytic activity">
    <reaction evidence="7 8">
        <text>N(6)-[(R)-lipoyl]-L-lysyl-[glycine-cleavage complex H protein] + glycine + H(+) = N(6)-[(R)-S(8)-aminomethyldihydrolipoyl]-L-lysyl-[glycine-cleavage complex H protein] + CO2</text>
        <dbReference type="Rhea" id="RHEA:24304"/>
        <dbReference type="Rhea" id="RHEA-COMP:10494"/>
        <dbReference type="Rhea" id="RHEA-COMP:10495"/>
        <dbReference type="ChEBI" id="CHEBI:15378"/>
        <dbReference type="ChEBI" id="CHEBI:16526"/>
        <dbReference type="ChEBI" id="CHEBI:57305"/>
        <dbReference type="ChEBI" id="CHEBI:83099"/>
        <dbReference type="ChEBI" id="CHEBI:83143"/>
        <dbReference type="EC" id="1.4.4.2"/>
    </reaction>
</comment>
<dbReference type="CDD" id="cd00613">
    <property type="entry name" value="GDC-P"/>
    <property type="match status" value="2"/>
</dbReference>
<accession>A0AAU6U191</accession>
<dbReference type="GO" id="GO:0019464">
    <property type="term" value="P:glycine decarboxylation via glycine cleavage system"/>
    <property type="evidence" value="ECO:0007669"/>
    <property type="project" value="UniProtKB-UniRule"/>
</dbReference>
<name>A0AAU6U191_UNCXX</name>
<dbReference type="InterPro" id="IPR049315">
    <property type="entry name" value="GDC-P_N"/>
</dbReference>
<dbReference type="PANTHER" id="PTHR11773:SF13">
    <property type="entry name" value="GLYCINE DEHYDROGENASE (DECARBOXYLATING)"/>
    <property type="match status" value="1"/>
</dbReference>
<dbReference type="NCBIfam" id="NF003346">
    <property type="entry name" value="PRK04366.1"/>
    <property type="match status" value="1"/>
</dbReference>
<dbReference type="InterPro" id="IPR003437">
    <property type="entry name" value="GcvP"/>
</dbReference>
<dbReference type="GO" id="GO:0004375">
    <property type="term" value="F:glycine dehydrogenase (decarboxylating) activity"/>
    <property type="evidence" value="ECO:0007669"/>
    <property type="project" value="UniProtKB-EC"/>
</dbReference>
<feature type="domain" description="Glycine dehydrogenase C-terminal" evidence="11">
    <location>
        <begin position="778"/>
        <end position="899"/>
    </location>
</feature>
<dbReference type="Gene3D" id="3.90.1150.10">
    <property type="entry name" value="Aspartate Aminotransferase, domain 1"/>
    <property type="match status" value="1"/>
</dbReference>
<evidence type="ECO:0000313" key="12">
    <source>
        <dbReference type="EMBL" id="XAG67840.1"/>
    </source>
</evidence>
<evidence type="ECO:0000256" key="9">
    <source>
        <dbReference type="PIRSR" id="PIRSR603437-50"/>
    </source>
</evidence>
<dbReference type="Pfam" id="PF02347">
    <property type="entry name" value="GDC-P"/>
    <property type="match status" value="2"/>
</dbReference>
<protein>
    <recommendedName>
        <fullName evidence="8">Glycine dehydrogenase (decarboxylating)</fullName>
        <ecNumber evidence="8">1.4.4.2</ecNumber>
    </recommendedName>
    <alternativeName>
        <fullName evidence="8">Glycine cleavage system P-protein</fullName>
    </alternativeName>
    <alternativeName>
        <fullName evidence="8">Glycine decarboxylase</fullName>
    </alternativeName>
    <alternativeName>
        <fullName evidence="8">Glycine dehydrogenase (aminomethyl-transferring)</fullName>
    </alternativeName>
</protein>
<dbReference type="Gene3D" id="3.40.640.10">
    <property type="entry name" value="Type I PLP-dependent aspartate aminotransferase-like (Major domain)"/>
    <property type="match status" value="2"/>
</dbReference>
<feature type="domain" description="Glycine cleavage system P-protein N-terminal" evidence="10">
    <location>
        <begin position="626"/>
        <end position="740"/>
    </location>
</feature>
<keyword evidence="5 8" id="KW-0663">Pyridoxal phosphate</keyword>
<evidence type="ECO:0000256" key="3">
    <source>
        <dbReference type="ARBA" id="ARBA00010756"/>
    </source>
</evidence>
<dbReference type="AlphaFoldDB" id="A0AAU6U191"/>
<dbReference type="GO" id="GO:0005829">
    <property type="term" value="C:cytosol"/>
    <property type="evidence" value="ECO:0007669"/>
    <property type="project" value="TreeGrafter"/>
</dbReference>